<gene>
    <name evidence="3" type="ORF">DFO68_11199</name>
</gene>
<dbReference type="OrthoDB" id="6164431at2"/>
<dbReference type="Gene3D" id="1.10.443.10">
    <property type="entry name" value="Intergrase catalytic core"/>
    <property type="match status" value="1"/>
</dbReference>
<dbReference type="InterPro" id="IPR011010">
    <property type="entry name" value="DNA_brk_join_enz"/>
</dbReference>
<comment type="caution">
    <text evidence="3">The sequence shown here is derived from an EMBL/GenBank/DDBJ whole genome shotgun (WGS) entry which is preliminary data.</text>
</comment>
<sequence length="445" mass="50518">MSKVIIAKSPDLSFLTIGGSGKENTRHPLPMILKDNGSFDWEANHFLTTYGGGSTVYNISPIAETVLKKAYSLNVFCDYMDYCKKDLIDIDDSFIYQFVAELKKRNINDESILSHSKNALKYLLHLNKKYPSWNMATNDPSQTGEYKIHYYIAEFFKNGRRIQFPKHRAFDGLIHIHGEADFIRDHELALWFDSINHTSYHPNITSFLSKRWLALGTILDITGSRITEAHRITRSMIKNAGSSLSDLDEMTIIRGIPILKGKFKGKSRDVPVSGADLQVILSYIFELESNFPNLKHDALFIDSRNGNPLKPTYIKNYAKKVIGNSTHNEKLSHLSNHSFRHRFITINIAKTIKKLSTSGGFYNIFTVAADVCRKLTMHASNQTLSRYIHLATDIINMDDIDHSTPNSTHLRLKIASLKEISNSIRNGTIEKEMGMEALLNAIDDI</sequence>
<dbReference type="EMBL" id="SNWH01000011">
    <property type="protein sequence ID" value="TDO06273.1"/>
    <property type="molecule type" value="Genomic_DNA"/>
</dbReference>
<feature type="domain" description="Tyr recombinase" evidence="2">
    <location>
        <begin position="178"/>
        <end position="402"/>
    </location>
</feature>
<dbReference type="GO" id="GO:0006310">
    <property type="term" value="P:DNA recombination"/>
    <property type="evidence" value="ECO:0007669"/>
    <property type="project" value="UniProtKB-KW"/>
</dbReference>
<proteinExistence type="predicted"/>
<dbReference type="RefSeq" id="WP_133483517.1">
    <property type="nucleotide sequence ID" value="NZ_SNWH01000011.1"/>
</dbReference>
<name>A0A4R6HCE7_9GAMM</name>
<keyword evidence="4" id="KW-1185">Reference proteome</keyword>
<keyword evidence="1" id="KW-0233">DNA recombination</keyword>
<dbReference type="SUPFAM" id="SSF56349">
    <property type="entry name" value="DNA breaking-rejoining enzymes"/>
    <property type="match status" value="1"/>
</dbReference>
<organism evidence="3 4">
    <name type="scientific">Halomonas ventosae</name>
    <dbReference type="NCBI Taxonomy" id="229007"/>
    <lineage>
        <taxon>Bacteria</taxon>
        <taxon>Pseudomonadati</taxon>
        <taxon>Pseudomonadota</taxon>
        <taxon>Gammaproteobacteria</taxon>
        <taxon>Oceanospirillales</taxon>
        <taxon>Halomonadaceae</taxon>
        <taxon>Halomonas</taxon>
    </lineage>
</organism>
<accession>A0A4R6HCE7</accession>
<evidence type="ECO:0000313" key="4">
    <source>
        <dbReference type="Proteomes" id="UP000295150"/>
    </source>
</evidence>
<dbReference type="CDD" id="cd00397">
    <property type="entry name" value="DNA_BRE_C"/>
    <property type="match status" value="1"/>
</dbReference>
<evidence type="ECO:0000259" key="2">
    <source>
        <dbReference type="PROSITE" id="PS51898"/>
    </source>
</evidence>
<dbReference type="PROSITE" id="PS51898">
    <property type="entry name" value="TYR_RECOMBINASE"/>
    <property type="match status" value="1"/>
</dbReference>
<dbReference type="GO" id="GO:0003677">
    <property type="term" value="F:DNA binding"/>
    <property type="evidence" value="ECO:0007669"/>
    <property type="project" value="InterPro"/>
</dbReference>
<dbReference type="GO" id="GO:0015074">
    <property type="term" value="P:DNA integration"/>
    <property type="evidence" value="ECO:0007669"/>
    <property type="project" value="InterPro"/>
</dbReference>
<evidence type="ECO:0000256" key="1">
    <source>
        <dbReference type="ARBA" id="ARBA00023172"/>
    </source>
</evidence>
<protein>
    <submittedName>
        <fullName evidence="3">Site-specific recombinase XerD</fullName>
    </submittedName>
</protein>
<dbReference type="InterPro" id="IPR013762">
    <property type="entry name" value="Integrase-like_cat_sf"/>
</dbReference>
<dbReference type="AlphaFoldDB" id="A0A4R6HCE7"/>
<dbReference type="Proteomes" id="UP000295150">
    <property type="component" value="Unassembled WGS sequence"/>
</dbReference>
<evidence type="ECO:0000313" key="3">
    <source>
        <dbReference type="EMBL" id="TDO06273.1"/>
    </source>
</evidence>
<reference evidence="3 4" key="1">
    <citation type="submission" date="2019-03" db="EMBL/GenBank/DDBJ databases">
        <title>Freshwater and sediment microbial communities from various areas in North America, analyzing microbe dynamics in response to fracking.</title>
        <authorList>
            <person name="Lamendella R."/>
        </authorList>
    </citation>
    <scope>NUCLEOTIDE SEQUENCE [LARGE SCALE GENOMIC DNA]</scope>
    <source>
        <strain evidence="3 4">1_TX</strain>
    </source>
</reference>
<dbReference type="InterPro" id="IPR002104">
    <property type="entry name" value="Integrase_catalytic"/>
</dbReference>